<dbReference type="EMBL" id="CAJNOC010000925">
    <property type="protein sequence ID" value="CAF0817949.1"/>
    <property type="molecule type" value="Genomic_DNA"/>
</dbReference>
<feature type="transmembrane region" description="Helical" evidence="7">
    <location>
        <begin position="229"/>
        <end position="249"/>
    </location>
</feature>
<evidence type="ECO:0000313" key="10">
    <source>
        <dbReference type="Proteomes" id="UP000663879"/>
    </source>
</evidence>
<evidence type="ECO:0000259" key="8">
    <source>
        <dbReference type="PROSITE" id="PS50850"/>
    </source>
</evidence>
<dbReference type="InterPro" id="IPR051068">
    <property type="entry name" value="MFS_Domain-Containing_Protein"/>
</dbReference>
<keyword evidence="10" id="KW-1185">Reference proteome</keyword>
<dbReference type="PROSITE" id="PS50850">
    <property type="entry name" value="MFS"/>
    <property type="match status" value="1"/>
</dbReference>
<feature type="transmembrane region" description="Helical" evidence="7">
    <location>
        <begin position="90"/>
        <end position="114"/>
    </location>
</feature>
<dbReference type="InterPro" id="IPR011701">
    <property type="entry name" value="MFS"/>
</dbReference>
<organism evidence="9 10">
    <name type="scientific">Brachionus calyciflorus</name>
    <dbReference type="NCBI Taxonomy" id="104777"/>
    <lineage>
        <taxon>Eukaryota</taxon>
        <taxon>Metazoa</taxon>
        <taxon>Spiralia</taxon>
        <taxon>Gnathifera</taxon>
        <taxon>Rotifera</taxon>
        <taxon>Eurotatoria</taxon>
        <taxon>Monogononta</taxon>
        <taxon>Pseudotrocha</taxon>
        <taxon>Ploima</taxon>
        <taxon>Brachionidae</taxon>
        <taxon>Brachionus</taxon>
    </lineage>
</organism>
<dbReference type="Proteomes" id="UP000663879">
    <property type="component" value="Unassembled WGS sequence"/>
</dbReference>
<feature type="transmembrane region" description="Helical" evidence="7">
    <location>
        <begin position="188"/>
        <end position="209"/>
    </location>
</feature>
<feature type="domain" description="Major facilitator superfamily (MFS) profile" evidence="8">
    <location>
        <begin position="53"/>
        <end position="526"/>
    </location>
</feature>
<dbReference type="GO" id="GO:0012505">
    <property type="term" value="C:endomembrane system"/>
    <property type="evidence" value="ECO:0007669"/>
    <property type="project" value="UniProtKB-SubCell"/>
</dbReference>
<feature type="transmembrane region" description="Helical" evidence="7">
    <location>
        <begin position="471"/>
        <end position="496"/>
    </location>
</feature>
<evidence type="ECO:0000256" key="3">
    <source>
        <dbReference type="ARBA" id="ARBA00022692"/>
    </source>
</evidence>
<evidence type="ECO:0000313" key="9">
    <source>
        <dbReference type="EMBL" id="CAF0817949.1"/>
    </source>
</evidence>
<keyword evidence="2" id="KW-0813">Transport</keyword>
<feature type="transmembrane region" description="Helical" evidence="7">
    <location>
        <begin position="121"/>
        <end position="140"/>
    </location>
</feature>
<dbReference type="OrthoDB" id="370281at2759"/>
<keyword evidence="5 7" id="KW-0472">Membrane</keyword>
<dbReference type="PANTHER" id="PTHR23510:SF3">
    <property type="entry name" value="MAJOR FACILITATOR SUPERFAMILY DOMAIN-CONTAINING PROTEIN 8"/>
    <property type="match status" value="1"/>
</dbReference>
<reference evidence="9" key="1">
    <citation type="submission" date="2021-02" db="EMBL/GenBank/DDBJ databases">
        <authorList>
            <person name="Nowell W R."/>
        </authorList>
    </citation>
    <scope>NUCLEOTIDE SEQUENCE</scope>
    <source>
        <strain evidence="9">Ploen Becks lab</strain>
    </source>
</reference>
<protein>
    <recommendedName>
        <fullName evidence="8">Major facilitator superfamily (MFS) profile domain-containing protein</fullName>
    </recommendedName>
</protein>
<dbReference type="AlphaFoldDB" id="A0A813TVK2"/>
<feature type="transmembrane region" description="Helical" evidence="7">
    <location>
        <begin position="152"/>
        <end position="176"/>
    </location>
</feature>
<feature type="transmembrane region" description="Helical" evidence="7">
    <location>
        <begin position="502"/>
        <end position="522"/>
    </location>
</feature>
<gene>
    <name evidence="9" type="ORF">OXX778_LOCUS7310</name>
</gene>
<evidence type="ECO:0000256" key="6">
    <source>
        <dbReference type="SAM" id="MobiDB-lite"/>
    </source>
</evidence>
<accession>A0A813TVK2</accession>
<comment type="caution">
    <text evidence="9">The sequence shown here is derived from an EMBL/GenBank/DDBJ whole genome shotgun (WGS) entry which is preliminary data.</text>
</comment>
<dbReference type="SUPFAM" id="SSF103473">
    <property type="entry name" value="MFS general substrate transporter"/>
    <property type="match status" value="1"/>
</dbReference>
<dbReference type="InterPro" id="IPR020846">
    <property type="entry name" value="MFS_dom"/>
</dbReference>
<feature type="transmembrane region" description="Helical" evidence="7">
    <location>
        <begin position="289"/>
        <end position="307"/>
    </location>
</feature>
<keyword evidence="4 7" id="KW-1133">Transmembrane helix</keyword>
<evidence type="ECO:0000256" key="2">
    <source>
        <dbReference type="ARBA" id="ARBA00022448"/>
    </source>
</evidence>
<proteinExistence type="predicted"/>
<comment type="subcellular location">
    <subcellularLocation>
        <location evidence="1">Endomembrane system</location>
        <topology evidence="1">Multi-pass membrane protein</topology>
    </subcellularLocation>
</comment>
<dbReference type="Pfam" id="PF07690">
    <property type="entry name" value="MFS_1"/>
    <property type="match status" value="2"/>
</dbReference>
<sequence length="530" mass="58825">MNERSPLLKGYGSSDSPSLPKFITNPNLNSKQRIRFAIPSQETEEANRDRFFSIKVCYVCMFLSAVSFTITISSMWPFLQIIDVTTDTLFFGWIVSSFSIGQLLSSPVFGFWASRITNHKIPILATMIITVIGNLLYMYLQDYDDLKFGSPKIWMLVARFIMGIGASCAAVIRSYVSSATNMEERTAALANISACQGLGFIIGPVLQAALVPIRYPGLIEMKGFHLNMYTSPAILSVLIYLVLILLIVFKFNEYVVLDNSIIQKTSLSINTEESFAESLRNLPPPDHTAIVLALILFFINCFIFSFFETLSTPLTIDMYAWSKSEATLYNGLILGGFGVFAVFIVLSSKILTKRFKEKSLMLFGYILLLISVVTFLPWGKTYPAIPIQTMEPGTKNATTPSSFNSTTSTSVTTGQAPAGCPLEYDWCFNTPIVRFFQFLLGFAFLVTGYSIANVMSFAIYSKLLGPKPQGLMMGILTSCGSLSRAIGPIVVSYLYGLYGPRVAFVSLSGVVVLAILIILLTYKRYEPYKY</sequence>
<dbReference type="GO" id="GO:0005765">
    <property type="term" value="C:lysosomal membrane"/>
    <property type="evidence" value="ECO:0007669"/>
    <property type="project" value="TreeGrafter"/>
</dbReference>
<keyword evidence="3 7" id="KW-0812">Transmembrane</keyword>
<dbReference type="PANTHER" id="PTHR23510">
    <property type="entry name" value="INNER MEMBRANE TRANSPORT PROTEIN YAJR"/>
    <property type="match status" value="1"/>
</dbReference>
<feature type="transmembrane region" description="Helical" evidence="7">
    <location>
        <begin position="359"/>
        <end position="378"/>
    </location>
</feature>
<evidence type="ECO:0000256" key="7">
    <source>
        <dbReference type="SAM" id="Phobius"/>
    </source>
</evidence>
<evidence type="ECO:0000256" key="1">
    <source>
        <dbReference type="ARBA" id="ARBA00004127"/>
    </source>
</evidence>
<dbReference type="Gene3D" id="1.20.1250.20">
    <property type="entry name" value="MFS general substrate transporter like domains"/>
    <property type="match status" value="1"/>
</dbReference>
<dbReference type="InterPro" id="IPR036259">
    <property type="entry name" value="MFS_trans_sf"/>
</dbReference>
<feature type="transmembrane region" description="Helical" evidence="7">
    <location>
        <begin position="435"/>
        <end position="459"/>
    </location>
</feature>
<evidence type="ECO:0000256" key="5">
    <source>
        <dbReference type="ARBA" id="ARBA00023136"/>
    </source>
</evidence>
<feature type="transmembrane region" description="Helical" evidence="7">
    <location>
        <begin position="56"/>
        <end position="78"/>
    </location>
</feature>
<feature type="transmembrane region" description="Helical" evidence="7">
    <location>
        <begin position="327"/>
        <end position="347"/>
    </location>
</feature>
<dbReference type="GO" id="GO:0022857">
    <property type="term" value="F:transmembrane transporter activity"/>
    <property type="evidence" value="ECO:0007669"/>
    <property type="project" value="InterPro"/>
</dbReference>
<dbReference type="CDD" id="cd17326">
    <property type="entry name" value="MFS_MFSD8"/>
    <property type="match status" value="1"/>
</dbReference>
<feature type="region of interest" description="Disordered" evidence="6">
    <location>
        <begin position="1"/>
        <end position="20"/>
    </location>
</feature>
<name>A0A813TVK2_9BILA</name>
<evidence type="ECO:0000256" key="4">
    <source>
        <dbReference type="ARBA" id="ARBA00022989"/>
    </source>
</evidence>